<dbReference type="InterPro" id="IPR027417">
    <property type="entry name" value="P-loop_NTPase"/>
</dbReference>
<dbReference type="Pfam" id="PF09848">
    <property type="entry name" value="SLFN-g3_helicase"/>
    <property type="match status" value="1"/>
</dbReference>
<dbReference type="PROSITE" id="PS50164">
    <property type="entry name" value="GIY_YIG"/>
    <property type="match status" value="1"/>
</dbReference>
<dbReference type="AlphaFoldDB" id="A0A0R2HZA8"/>
<evidence type="ECO:0000259" key="1">
    <source>
        <dbReference type="PROSITE" id="PS50164"/>
    </source>
</evidence>
<dbReference type="InterPro" id="IPR018647">
    <property type="entry name" value="SLFN_3-like_DNA/RNA_helicase"/>
</dbReference>
<dbReference type="RefSeq" id="WP_057741374.1">
    <property type="nucleotide sequence ID" value="NZ_JQBW01000010.1"/>
</dbReference>
<dbReference type="CDD" id="cd10439">
    <property type="entry name" value="GIY-YIG_COG3410"/>
    <property type="match status" value="1"/>
</dbReference>
<dbReference type="PATRIC" id="fig|396268.3.peg.646"/>
<feature type="domain" description="GIY-YIG" evidence="1">
    <location>
        <begin position="41"/>
        <end position="132"/>
    </location>
</feature>
<dbReference type="Proteomes" id="UP000050934">
    <property type="component" value="Unassembled WGS sequence"/>
</dbReference>
<name>A0A0R2HZA8_9LACO</name>
<dbReference type="STRING" id="396268.IV45_GL000638"/>
<dbReference type="OrthoDB" id="3193269at2"/>
<keyword evidence="3" id="KW-1185">Reference proteome</keyword>
<dbReference type="EMBL" id="JQBW01000010">
    <property type="protein sequence ID" value="KRN58195.1"/>
    <property type="molecule type" value="Genomic_DNA"/>
</dbReference>
<reference evidence="2 3" key="1">
    <citation type="journal article" date="2015" name="Genome Announc.">
        <title>Expanding the biotechnology potential of lactobacilli through comparative genomics of 213 strains and associated genera.</title>
        <authorList>
            <person name="Sun Z."/>
            <person name="Harris H.M."/>
            <person name="McCann A."/>
            <person name="Guo C."/>
            <person name="Argimon S."/>
            <person name="Zhang W."/>
            <person name="Yang X."/>
            <person name="Jeffery I.B."/>
            <person name="Cooney J.C."/>
            <person name="Kagawa T.F."/>
            <person name="Liu W."/>
            <person name="Song Y."/>
            <person name="Salvetti E."/>
            <person name="Wrobel A."/>
            <person name="Rasinkangas P."/>
            <person name="Parkhill J."/>
            <person name="Rea M.C."/>
            <person name="O'Sullivan O."/>
            <person name="Ritari J."/>
            <person name="Douillard F.P."/>
            <person name="Paul Ross R."/>
            <person name="Yang R."/>
            <person name="Briner A.E."/>
            <person name="Felis G.E."/>
            <person name="de Vos W.M."/>
            <person name="Barrangou R."/>
            <person name="Klaenhammer T.R."/>
            <person name="Caufield P.W."/>
            <person name="Cui Y."/>
            <person name="Zhang H."/>
            <person name="O'Toole P.W."/>
        </authorList>
    </citation>
    <scope>NUCLEOTIDE SEQUENCE [LARGE SCALE GENOMIC DNA]</scope>
    <source>
        <strain evidence="2 3">DSM 17896</strain>
    </source>
</reference>
<protein>
    <recommendedName>
        <fullName evidence="1">GIY-YIG domain-containing protein</fullName>
    </recommendedName>
</protein>
<dbReference type="SUPFAM" id="SSF52540">
    <property type="entry name" value="P-loop containing nucleoside triphosphate hydrolases"/>
    <property type="match status" value="1"/>
</dbReference>
<evidence type="ECO:0000313" key="3">
    <source>
        <dbReference type="Proteomes" id="UP000050934"/>
    </source>
</evidence>
<dbReference type="Gene3D" id="3.40.50.300">
    <property type="entry name" value="P-loop containing nucleotide triphosphate hydrolases"/>
    <property type="match status" value="1"/>
</dbReference>
<dbReference type="InterPro" id="IPR000305">
    <property type="entry name" value="GIY-YIG_endonuc"/>
</dbReference>
<accession>A0A0R2HZA8</accession>
<sequence length="583" mass="67119">MPKNIPQPIIYETKYNQKNASNLNKDIEKDIQADKQNYLINYPTVYIINEGNQAKAKYTVYVGETNDIQRRTLQHLDADPISREDWRQLKATPDATMFVIGHQHFNKSLTLDIENRMMHYLSGVSTVSHLNNRRDNAQRDYYASEEMKPIFDKIWRQLHKRKPDLFPLQRIVEESALFKASPFFKLTAEQLRAKNQILETVGQALKTNKTNQLILVEGEAGAGKTVLMSNIFFDLAKQNNYQLSVTMMVNHPQQEKVYRQIVDKLDIPNAKVQKVVTFINKHTPEQTADIAFVDEAHLLLTKRSQAYYGHGNNELLDIVKRAKITIAVYDEHQVLSNNQIIEKDDKKELLKYKPYIVPLHHQMRIDASAAMVNWLRNLVDDQVISKAPHDKKYDLRVFDDPAKMQAAIDKKANEDGKNGISRMLATFDWPYSSASKNKNDSKGLWQVSQGNWQMPWNLQLRPDKADKHSISGVKYSDLSWAEQPHTVKEIGSTYTVQGSDLNFAGVVIGPSIKYRDGKIVFDPSASRDKKVYQYRLMHDGSKQQFGEKLIQNEFNVLMTRGVHGLYIYAVDPELQAVLRKAIQ</sequence>
<proteinExistence type="predicted"/>
<evidence type="ECO:0000313" key="2">
    <source>
        <dbReference type="EMBL" id="KRN58195.1"/>
    </source>
</evidence>
<organism evidence="2 3">
    <name type="scientific">Limosilactobacillus secaliphilus</name>
    <dbReference type="NCBI Taxonomy" id="396268"/>
    <lineage>
        <taxon>Bacteria</taxon>
        <taxon>Bacillati</taxon>
        <taxon>Bacillota</taxon>
        <taxon>Bacilli</taxon>
        <taxon>Lactobacillales</taxon>
        <taxon>Lactobacillaceae</taxon>
        <taxon>Limosilactobacillus</taxon>
    </lineage>
</organism>
<comment type="caution">
    <text evidence="2">The sequence shown here is derived from an EMBL/GenBank/DDBJ whole genome shotgun (WGS) entry which is preliminary data.</text>
</comment>
<gene>
    <name evidence="2" type="ORF">IV45_GL000638</name>
</gene>